<accession>A0A8T0DWD2</accession>
<feature type="region of interest" description="Disordered" evidence="1">
    <location>
        <begin position="1"/>
        <end position="60"/>
    </location>
</feature>
<reference evidence="2 3" key="1">
    <citation type="submission" date="2019-07" db="EMBL/GenBank/DDBJ databases">
        <title>Annotation for the trematode Paragonimus westermani.</title>
        <authorList>
            <person name="Choi Y.-J."/>
        </authorList>
    </citation>
    <scope>NUCLEOTIDE SEQUENCE [LARGE SCALE GENOMIC DNA]</scope>
    <source>
        <strain evidence="2">180907_Pwestermani</strain>
    </source>
</reference>
<dbReference type="EMBL" id="JTDF01000115">
    <property type="protein sequence ID" value="KAF8572245.1"/>
    <property type="molecule type" value="Genomic_DNA"/>
</dbReference>
<feature type="compositionally biased region" description="Polar residues" evidence="1">
    <location>
        <begin position="1"/>
        <end position="15"/>
    </location>
</feature>
<keyword evidence="3" id="KW-1185">Reference proteome</keyword>
<comment type="caution">
    <text evidence="2">The sequence shown here is derived from an EMBL/GenBank/DDBJ whole genome shotgun (WGS) entry which is preliminary data.</text>
</comment>
<evidence type="ECO:0000313" key="3">
    <source>
        <dbReference type="Proteomes" id="UP000699462"/>
    </source>
</evidence>
<name>A0A8T0DWD2_9TREM</name>
<proteinExistence type="predicted"/>
<sequence length="546" mass="60663">MKDISLMQTPGSSQFRMVKKPPRPRQSQSPALKTRISAARSEVPVRDTSYGTDRIPPDSLVQPEFIESPKANRTDSVDDYQDLFYTTNIMTDVEEGLHKLDDDKVDVSKWIEETSKSENMFTHPFLIPTSSHLQSDAAWRTHKPSLTSFDPSLDILAQWRLRRKMEAAQWAIGSNNQPTSNIYLDHSQPPFYRASLIGSCYLPNHFVRQGLPTGIVPFDPGLFPPKNQQDKTLITEASTQCDQAPLCISFPVYTQTDEKNLLCDRTVVCDVAVTTDDFSSMLTSRKPGQRSVRIMAVPCKRDVSIQTPCHSGCSVLIDEVQSSEQPSLTNQKSPHRTLAKAMLSTPVPPLLAVVSQQKPELENAFLFPASSDVTQDMDQFTDTDSWQWPPSPSPLSASKVCTPGSECLSRSDGPKFLFIDQTAEIVENTTNKDDAQKVSQCDSTVHAASATKTSEAASANTPVGEFSVSNSLADIANLHIDACIARYVRHSAESVPLDAQLLEDPITKELCWRRSKCLINLRAVIKEIHTRELELLGRICSDFTNC</sequence>
<dbReference type="AlphaFoldDB" id="A0A8T0DWD2"/>
<dbReference type="OrthoDB" id="6266986at2759"/>
<dbReference type="Proteomes" id="UP000699462">
    <property type="component" value="Unassembled WGS sequence"/>
</dbReference>
<evidence type="ECO:0000256" key="1">
    <source>
        <dbReference type="SAM" id="MobiDB-lite"/>
    </source>
</evidence>
<protein>
    <submittedName>
        <fullName evidence="2">Uncharacterized protein</fullName>
    </submittedName>
</protein>
<organism evidence="2 3">
    <name type="scientific">Paragonimus westermani</name>
    <dbReference type="NCBI Taxonomy" id="34504"/>
    <lineage>
        <taxon>Eukaryota</taxon>
        <taxon>Metazoa</taxon>
        <taxon>Spiralia</taxon>
        <taxon>Lophotrochozoa</taxon>
        <taxon>Platyhelminthes</taxon>
        <taxon>Trematoda</taxon>
        <taxon>Digenea</taxon>
        <taxon>Plagiorchiida</taxon>
        <taxon>Troglotremata</taxon>
        <taxon>Troglotrematidae</taxon>
        <taxon>Paragonimus</taxon>
    </lineage>
</organism>
<evidence type="ECO:0000313" key="2">
    <source>
        <dbReference type="EMBL" id="KAF8572245.1"/>
    </source>
</evidence>
<gene>
    <name evidence="2" type="ORF">P879_00821</name>
</gene>